<dbReference type="AlphaFoldDB" id="A0A168JE92"/>
<accession>A0A168JE92</accession>
<dbReference type="Proteomes" id="UP000076881">
    <property type="component" value="Unassembled WGS sequence"/>
</dbReference>
<dbReference type="OrthoDB" id="10004862at2759"/>
<keyword evidence="3" id="KW-1185">Reference proteome</keyword>
<dbReference type="STRING" id="1081108.A0A168JE92"/>
<evidence type="ECO:0000313" key="3">
    <source>
        <dbReference type="Proteomes" id="UP000076881"/>
    </source>
</evidence>
<name>A0A168JE92_CORDF</name>
<reference evidence="2 3" key="1">
    <citation type="journal article" date="2016" name="Genome Biol. Evol.">
        <title>Divergent and convergent evolution of fungal pathogenicity.</title>
        <authorList>
            <person name="Shang Y."/>
            <person name="Xiao G."/>
            <person name="Zheng P."/>
            <person name="Cen K."/>
            <person name="Zhan S."/>
            <person name="Wang C."/>
        </authorList>
    </citation>
    <scope>NUCLEOTIDE SEQUENCE [LARGE SCALE GENOMIC DNA]</scope>
    <source>
        <strain evidence="2 3">RCEF 1005</strain>
    </source>
</reference>
<dbReference type="PANTHER" id="PTHR35870">
    <property type="entry name" value="PROTEIN, PUTATIVE (AFU_ORTHOLOGUE AFUA_5G03330)-RELATED"/>
    <property type="match status" value="1"/>
</dbReference>
<dbReference type="Pfam" id="PF14027">
    <property type="entry name" value="Questin_oxidase"/>
    <property type="match status" value="1"/>
</dbReference>
<dbReference type="GO" id="GO:0016491">
    <property type="term" value="F:oxidoreductase activity"/>
    <property type="evidence" value="ECO:0007669"/>
    <property type="project" value="UniProtKB-KW"/>
</dbReference>
<keyword evidence="1" id="KW-0560">Oxidoreductase</keyword>
<protein>
    <recommendedName>
        <fullName evidence="4">HypA-like protein</fullName>
    </recommendedName>
</protein>
<proteinExistence type="predicted"/>
<gene>
    <name evidence="2" type="ORF">LEL_03815</name>
</gene>
<organism evidence="2 3">
    <name type="scientific">Akanthomyces lecanii RCEF 1005</name>
    <dbReference type="NCBI Taxonomy" id="1081108"/>
    <lineage>
        <taxon>Eukaryota</taxon>
        <taxon>Fungi</taxon>
        <taxon>Dikarya</taxon>
        <taxon>Ascomycota</taxon>
        <taxon>Pezizomycotina</taxon>
        <taxon>Sordariomycetes</taxon>
        <taxon>Hypocreomycetidae</taxon>
        <taxon>Hypocreales</taxon>
        <taxon>Cordycipitaceae</taxon>
        <taxon>Akanthomyces</taxon>
        <taxon>Cordyceps confragosa</taxon>
    </lineage>
</organism>
<comment type="caution">
    <text evidence="2">The sequence shown here is derived from an EMBL/GenBank/DDBJ whole genome shotgun (WGS) entry which is preliminary data.</text>
</comment>
<sequence length="423" mass="47891">MPHHILALFGTGANAAQIQKAFDLRHELQKPVQPLHDGVFADLEASWASAAPFLGDEKYYPDFLAYFQAQIEEHGYEWVLREYLFKGDAAADDLLVRLHSSVLHPLIQLMYGLEWEQPAIVAEALAQTCVHQVEGLDQLLLESERRANNVANDPVAQDPTDRMPALSTMFERVRADRRFDGATKFTDKSKVVDGILARVKEPMLSVLERVRVHDDELEERTAEMIHTINLVASAAAIRPPYHVKYDFFLVHHVNSALIYLTTLNLPWLTREEKRRFLEWKIRMDLIEYVARGRTPLGLDHVRSYQPKVPSGGQSVRDIGNRLQSFGDDGHGIKQARAIALGHELMKQWQDKPWAILKDDDVWRKIQHMAVDALEGPGNLYVRSAGFDEAWKDMPLATAPRRPENELQVLQTGSGSSAQALAST</sequence>
<evidence type="ECO:0008006" key="4">
    <source>
        <dbReference type="Google" id="ProtNLM"/>
    </source>
</evidence>
<dbReference type="PANTHER" id="PTHR35870:SF1">
    <property type="entry name" value="PROTEIN, PUTATIVE (AFU_ORTHOLOGUE AFUA_5G03330)-RELATED"/>
    <property type="match status" value="1"/>
</dbReference>
<dbReference type="InterPro" id="IPR025337">
    <property type="entry name" value="Questin_oxidase-like"/>
</dbReference>
<dbReference type="EMBL" id="AZHF01000002">
    <property type="protein sequence ID" value="OAA80329.1"/>
    <property type="molecule type" value="Genomic_DNA"/>
</dbReference>
<evidence type="ECO:0000313" key="2">
    <source>
        <dbReference type="EMBL" id="OAA80329.1"/>
    </source>
</evidence>
<evidence type="ECO:0000256" key="1">
    <source>
        <dbReference type="ARBA" id="ARBA00023002"/>
    </source>
</evidence>